<protein>
    <submittedName>
        <fullName evidence="1">RHS repeat-associated protein</fullName>
    </submittedName>
</protein>
<dbReference type="InterPro" id="IPR031325">
    <property type="entry name" value="RHS_repeat"/>
</dbReference>
<dbReference type="EMBL" id="JACHFD010000003">
    <property type="protein sequence ID" value="MBB5350675.1"/>
    <property type="molecule type" value="Genomic_DNA"/>
</dbReference>
<dbReference type="InterPro" id="IPR022385">
    <property type="entry name" value="Rhs_assc_core"/>
</dbReference>
<dbReference type="Pfam" id="PF05593">
    <property type="entry name" value="RHS_repeat"/>
    <property type="match status" value="1"/>
</dbReference>
<dbReference type="PANTHER" id="PTHR32305">
    <property type="match status" value="1"/>
</dbReference>
<dbReference type="Proteomes" id="UP000557717">
    <property type="component" value="Unassembled WGS sequence"/>
</dbReference>
<reference evidence="1 2" key="1">
    <citation type="submission" date="2020-08" db="EMBL/GenBank/DDBJ databases">
        <title>Genomic Encyclopedia of Type Strains, Phase IV (KMG-IV): sequencing the most valuable type-strain genomes for metagenomic binning, comparative biology and taxonomic classification.</title>
        <authorList>
            <person name="Goeker M."/>
        </authorList>
    </citation>
    <scope>NUCLEOTIDE SEQUENCE [LARGE SCALE GENOMIC DNA]</scope>
    <source>
        <strain evidence="1 2">YC6886</strain>
    </source>
</reference>
<dbReference type="NCBIfam" id="TIGR03696">
    <property type="entry name" value="Rhs_assc_core"/>
    <property type="match status" value="1"/>
</dbReference>
<dbReference type="PANTHER" id="PTHR32305:SF15">
    <property type="entry name" value="PROTEIN RHSA-RELATED"/>
    <property type="match status" value="1"/>
</dbReference>
<evidence type="ECO:0000313" key="1">
    <source>
        <dbReference type="EMBL" id="MBB5350675.1"/>
    </source>
</evidence>
<comment type="caution">
    <text evidence="1">The sequence shown here is derived from an EMBL/GenBank/DDBJ whole genome shotgun (WGS) entry which is preliminary data.</text>
</comment>
<gene>
    <name evidence="1" type="ORF">HNR46_000903</name>
</gene>
<dbReference type="RefSeq" id="WP_184016167.1">
    <property type="nucleotide sequence ID" value="NZ_JACHFD010000003.1"/>
</dbReference>
<accession>A0A840UY64</accession>
<organism evidence="1 2">
    <name type="scientific">Haloferula luteola</name>
    <dbReference type="NCBI Taxonomy" id="595692"/>
    <lineage>
        <taxon>Bacteria</taxon>
        <taxon>Pseudomonadati</taxon>
        <taxon>Verrucomicrobiota</taxon>
        <taxon>Verrucomicrobiia</taxon>
        <taxon>Verrucomicrobiales</taxon>
        <taxon>Verrucomicrobiaceae</taxon>
        <taxon>Haloferula</taxon>
    </lineage>
</organism>
<name>A0A840UY64_9BACT</name>
<proteinExistence type="predicted"/>
<dbReference type="AlphaFoldDB" id="A0A840UY64"/>
<evidence type="ECO:0000313" key="2">
    <source>
        <dbReference type="Proteomes" id="UP000557717"/>
    </source>
</evidence>
<dbReference type="Gene3D" id="2.180.10.10">
    <property type="entry name" value="RHS repeat-associated core"/>
    <property type="match status" value="1"/>
</dbReference>
<keyword evidence="2" id="KW-1185">Reference proteome</keyword>
<sequence>MQAAGGVGGLLSVTLGGQTYYPTYDGNGNVSEYLDGNGTVAAHYEYDAFGNVVKYSEALGDLAVLLPYHFSTKHQDYESGLLYYGYRYYDPVTGRWPARDPIEERGGGESVWICQK</sequence>
<dbReference type="InterPro" id="IPR050708">
    <property type="entry name" value="T6SS_VgrG/RHS"/>
</dbReference>